<dbReference type="EMBL" id="JAABOQ010000004">
    <property type="protein sequence ID" value="NER17482.1"/>
    <property type="molecule type" value="Genomic_DNA"/>
</dbReference>
<gene>
    <name evidence="2" type="ORF">GWK10_09690</name>
</gene>
<evidence type="ECO:0000313" key="2">
    <source>
        <dbReference type="EMBL" id="NER17482.1"/>
    </source>
</evidence>
<keyword evidence="1" id="KW-0472">Membrane</keyword>
<name>A0A6M0CIX9_9FLAO</name>
<protein>
    <submittedName>
        <fullName evidence="2">Uncharacterized protein</fullName>
    </submittedName>
</protein>
<sequence length="53" mass="6042">MQTLTYFKNLYKNAFSDLKPLQAIIFKLATAFIFIVLIAGVIAVFKRLLTGYL</sequence>
<organism evidence="2 3">
    <name type="scientific">Spongiivirga citrea</name>
    <dbReference type="NCBI Taxonomy" id="1481457"/>
    <lineage>
        <taxon>Bacteria</taxon>
        <taxon>Pseudomonadati</taxon>
        <taxon>Bacteroidota</taxon>
        <taxon>Flavobacteriia</taxon>
        <taxon>Flavobacteriales</taxon>
        <taxon>Flavobacteriaceae</taxon>
        <taxon>Spongiivirga</taxon>
    </lineage>
</organism>
<evidence type="ECO:0000256" key="1">
    <source>
        <dbReference type="SAM" id="Phobius"/>
    </source>
</evidence>
<comment type="caution">
    <text evidence="2">The sequence shown here is derived from an EMBL/GenBank/DDBJ whole genome shotgun (WGS) entry which is preliminary data.</text>
</comment>
<dbReference type="Proteomes" id="UP000474296">
    <property type="component" value="Unassembled WGS sequence"/>
</dbReference>
<accession>A0A6M0CIX9</accession>
<keyword evidence="3" id="KW-1185">Reference proteome</keyword>
<dbReference type="Pfam" id="PF20532">
    <property type="entry name" value="DUF6747"/>
    <property type="match status" value="1"/>
</dbReference>
<proteinExistence type="predicted"/>
<evidence type="ECO:0000313" key="3">
    <source>
        <dbReference type="Proteomes" id="UP000474296"/>
    </source>
</evidence>
<dbReference type="InterPro" id="IPR046635">
    <property type="entry name" value="DUF6747"/>
</dbReference>
<keyword evidence="1" id="KW-0812">Transmembrane</keyword>
<keyword evidence="1" id="KW-1133">Transmembrane helix</keyword>
<feature type="transmembrane region" description="Helical" evidence="1">
    <location>
        <begin position="20"/>
        <end position="45"/>
    </location>
</feature>
<dbReference type="RefSeq" id="WP_164032047.1">
    <property type="nucleotide sequence ID" value="NZ_JAABOQ010000004.1"/>
</dbReference>
<reference evidence="2 3" key="1">
    <citation type="submission" date="2020-01" db="EMBL/GenBank/DDBJ databases">
        <title>Spongiivirga citrea KCTC 32990T.</title>
        <authorList>
            <person name="Wang G."/>
        </authorList>
    </citation>
    <scope>NUCLEOTIDE SEQUENCE [LARGE SCALE GENOMIC DNA]</scope>
    <source>
        <strain evidence="2 3">KCTC 32990</strain>
    </source>
</reference>
<dbReference type="AlphaFoldDB" id="A0A6M0CIX9"/>